<protein>
    <submittedName>
        <fullName evidence="1">Uncharacterized protein</fullName>
    </submittedName>
</protein>
<reference evidence="1 2" key="1">
    <citation type="submission" date="2018-06" db="EMBL/GenBank/DDBJ databases">
        <authorList>
            <consortium name="Pathogen Informatics"/>
            <person name="Doyle S."/>
        </authorList>
    </citation>
    <scope>NUCLEOTIDE SEQUENCE [LARGE SCALE GENOMIC DNA]</scope>
    <source>
        <strain evidence="1 2">NCTC12123</strain>
    </source>
</reference>
<evidence type="ECO:0000313" key="1">
    <source>
        <dbReference type="EMBL" id="STD25982.1"/>
    </source>
</evidence>
<dbReference type="AlphaFoldDB" id="A0A376FKB7"/>
<dbReference type="Proteomes" id="UP000255163">
    <property type="component" value="Unassembled WGS sequence"/>
</dbReference>
<gene>
    <name evidence="1" type="ORF">NCTC12123_05350</name>
</gene>
<proteinExistence type="predicted"/>
<name>A0A376FKB7_ENTAS</name>
<sequence length="61" mass="6951">MRLGVKQFIACGPEHPDPHKQQNSANNELCTVFETQMTVMMIDIRSFLTLFIRNQNDKVGG</sequence>
<dbReference type="EMBL" id="UFYI01000007">
    <property type="protein sequence ID" value="STD25982.1"/>
    <property type="molecule type" value="Genomic_DNA"/>
</dbReference>
<organism evidence="1 2">
    <name type="scientific">Enterobacter asburiae</name>
    <dbReference type="NCBI Taxonomy" id="61645"/>
    <lineage>
        <taxon>Bacteria</taxon>
        <taxon>Pseudomonadati</taxon>
        <taxon>Pseudomonadota</taxon>
        <taxon>Gammaproteobacteria</taxon>
        <taxon>Enterobacterales</taxon>
        <taxon>Enterobacteriaceae</taxon>
        <taxon>Enterobacter</taxon>
        <taxon>Enterobacter cloacae complex</taxon>
    </lineage>
</organism>
<evidence type="ECO:0000313" key="2">
    <source>
        <dbReference type="Proteomes" id="UP000255163"/>
    </source>
</evidence>
<accession>A0A376FKB7</accession>